<evidence type="ECO:0000313" key="2">
    <source>
        <dbReference type="EMBL" id="PYE18174.1"/>
    </source>
</evidence>
<organism evidence="2 3">
    <name type="scientific">Williamsia limnetica</name>
    <dbReference type="NCBI Taxonomy" id="882452"/>
    <lineage>
        <taxon>Bacteria</taxon>
        <taxon>Bacillati</taxon>
        <taxon>Actinomycetota</taxon>
        <taxon>Actinomycetes</taxon>
        <taxon>Mycobacteriales</taxon>
        <taxon>Nocardiaceae</taxon>
        <taxon>Williamsia</taxon>
    </lineage>
</organism>
<reference evidence="2 3" key="1">
    <citation type="submission" date="2018-06" db="EMBL/GenBank/DDBJ databases">
        <title>Genomic Encyclopedia of Type Strains, Phase IV (KMG-IV): sequencing the most valuable type-strain genomes for metagenomic binning, comparative biology and taxonomic classification.</title>
        <authorList>
            <person name="Goeker M."/>
        </authorList>
    </citation>
    <scope>NUCLEOTIDE SEQUENCE [LARGE SCALE GENOMIC DNA]</scope>
    <source>
        <strain evidence="2 3">DSM 45521</strain>
    </source>
</reference>
<dbReference type="Gene3D" id="3.40.50.1980">
    <property type="entry name" value="Nitrogenase molybdenum iron protein domain"/>
    <property type="match status" value="1"/>
</dbReference>
<gene>
    <name evidence="2" type="ORF">DFR67_105319</name>
</gene>
<dbReference type="InterPro" id="IPR002491">
    <property type="entry name" value="ABC_transptr_periplasmic_BD"/>
</dbReference>
<feature type="domain" description="Fe/B12 periplasmic-binding" evidence="1">
    <location>
        <begin position="1"/>
        <end position="75"/>
    </location>
</feature>
<name>A0A318RNL7_WILLI</name>
<sequence>MLSDYDVIVYPTKPDGTTTPEVQAMLDSELFKSLPAVQAGRVLPVAYTDPFTYSSGQASLDSLEEQLAKLPLEAGIAQNQAGHLVARDVVVGLFLLRKPQKIA</sequence>
<keyword evidence="3" id="KW-1185">Reference proteome</keyword>
<dbReference type="EMBL" id="QJSP01000005">
    <property type="protein sequence ID" value="PYE18174.1"/>
    <property type="molecule type" value="Genomic_DNA"/>
</dbReference>
<dbReference type="Proteomes" id="UP000247591">
    <property type="component" value="Unassembled WGS sequence"/>
</dbReference>
<protein>
    <recommendedName>
        <fullName evidence="1">Fe/B12 periplasmic-binding domain-containing protein</fullName>
    </recommendedName>
</protein>
<evidence type="ECO:0000313" key="3">
    <source>
        <dbReference type="Proteomes" id="UP000247591"/>
    </source>
</evidence>
<dbReference type="OrthoDB" id="9793175at2"/>
<accession>A0A318RNL7</accession>
<dbReference type="RefSeq" id="WP_110469511.1">
    <property type="nucleotide sequence ID" value="NZ_QJSP01000005.1"/>
</dbReference>
<dbReference type="PROSITE" id="PS50983">
    <property type="entry name" value="FE_B12_PBP"/>
    <property type="match status" value="1"/>
</dbReference>
<dbReference type="AlphaFoldDB" id="A0A318RNL7"/>
<comment type="caution">
    <text evidence="2">The sequence shown here is derived from an EMBL/GenBank/DDBJ whole genome shotgun (WGS) entry which is preliminary data.</text>
</comment>
<proteinExistence type="predicted"/>
<evidence type="ECO:0000259" key="1">
    <source>
        <dbReference type="PROSITE" id="PS50983"/>
    </source>
</evidence>
<dbReference type="SUPFAM" id="SSF53807">
    <property type="entry name" value="Helical backbone' metal receptor"/>
    <property type="match status" value="1"/>
</dbReference>